<comment type="subunit">
    <text evidence="4">Interacts with translational regulator CsrA and flagellin(s).</text>
</comment>
<accession>A0ABV8VS40</accession>
<name>A0ABV8VS40_9BACI</name>
<gene>
    <name evidence="4 5" type="primary">fliW</name>
    <name evidence="5" type="ORF">ACFOZ1_04290</name>
</gene>
<sequence length="148" mass="16882">MQIETKYFGQLDVKEEEIITFPNGIPGFIEEKSFVLLPFDEGGLFQVLQSTNGVDPAFIVVDPFLFVKEYQIELDDATLEQLEIEKEQQVRIVSIVTVKEPLTASTANLKAPIVINQEKQIAKQVLTLQTTYETREKIFNKTSKEEVE</sequence>
<evidence type="ECO:0000256" key="3">
    <source>
        <dbReference type="ARBA" id="ARBA00022845"/>
    </source>
</evidence>
<keyword evidence="5" id="KW-0282">Flagellum</keyword>
<evidence type="ECO:0000313" key="6">
    <source>
        <dbReference type="Proteomes" id="UP001595880"/>
    </source>
</evidence>
<comment type="caution">
    <text evidence="5">The sequence shown here is derived from an EMBL/GenBank/DDBJ whole genome shotgun (WGS) entry which is preliminary data.</text>
</comment>
<evidence type="ECO:0000256" key="2">
    <source>
        <dbReference type="ARBA" id="ARBA00022795"/>
    </source>
</evidence>
<comment type="function">
    <text evidence="4">Acts as an anti-CsrA protein, binds CsrA and prevents it from repressing translation of its target genes, one of which is flagellin. Binds to flagellin and participates in the assembly of the flagellum.</text>
</comment>
<keyword evidence="4" id="KW-0143">Chaperone</keyword>
<dbReference type="InterPro" id="IPR024046">
    <property type="entry name" value="Flagellar_assmbl_FliW_dom_sf"/>
</dbReference>
<dbReference type="NCBIfam" id="NF009793">
    <property type="entry name" value="PRK13285.1-1"/>
    <property type="match status" value="1"/>
</dbReference>
<evidence type="ECO:0000256" key="1">
    <source>
        <dbReference type="ARBA" id="ARBA00022490"/>
    </source>
</evidence>
<dbReference type="Pfam" id="PF02623">
    <property type="entry name" value="FliW"/>
    <property type="match status" value="1"/>
</dbReference>
<keyword evidence="6" id="KW-1185">Reference proteome</keyword>
<evidence type="ECO:0000256" key="4">
    <source>
        <dbReference type="HAMAP-Rule" id="MF_01185"/>
    </source>
</evidence>
<dbReference type="HAMAP" id="MF_01185">
    <property type="entry name" value="FliW"/>
    <property type="match status" value="1"/>
</dbReference>
<organism evidence="5 6">
    <name type="scientific">Gracilibacillus marinus</name>
    <dbReference type="NCBI Taxonomy" id="630535"/>
    <lineage>
        <taxon>Bacteria</taxon>
        <taxon>Bacillati</taxon>
        <taxon>Bacillota</taxon>
        <taxon>Bacilli</taxon>
        <taxon>Bacillales</taxon>
        <taxon>Bacillaceae</taxon>
        <taxon>Gracilibacillus</taxon>
    </lineage>
</organism>
<comment type="subcellular location">
    <subcellularLocation>
        <location evidence="4">Cytoplasm</location>
    </subcellularLocation>
</comment>
<proteinExistence type="inferred from homology"/>
<keyword evidence="1 4" id="KW-0963">Cytoplasm</keyword>
<keyword evidence="5" id="KW-0966">Cell projection</keyword>
<dbReference type="RefSeq" id="WP_390196326.1">
    <property type="nucleotide sequence ID" value="NZ_JBHSDV010000001.1"/>
</dbReference>
<keyword evidence="2 4" id="KW-1005">Bacterial flagellum biogenesis</keyword>
<dbReference type="PANTHER" id="PTHR39190">
    <property type="entry name" value="FLAGELLAR ASSEMBLY FACTOR FLIW"/>
    <property type="match status" value="1"/>
</dbReference>
<keyword evidence="3 4" id="KW-0810">Translation regulation</keyword>
<protein>
    <recommendedName>
        <fullName evidence="4">Flagellar assembly factor FliW</fullName>
    </recommendedName>
</protein>
<dbReference type="Gene3D" id="2.30.290.10">
    <property type="entry name" value="BH3618-like"/>
    <property type="match status" value="1"/>
</dbReference>
<keyword evidence="5" id="KW-0969">Cilium</keyword>
<dbReference type="PANTHER" id="PTHR39190:SF1">
    <property type="entry name" value="FLAGELLAR ASSEMBLY FACTOR FLIW"/>
    <property type="match status" value="1"/>
</dbReference>
<dbReference type="SUPFAM" id="SSF141457">
    <property type="entry name" value="BH3618-like"/>
    <property type="match status" value="1"/>
</dbReference>
<evidence type="ECO:0000313" key="5">
    <source>
        <dbReference type="EMBL" id="MFC4387024.1"/>
    </source>
</evidence>
<reference evidence="6" key="1">
    <citation type="journal article" date="2019" name="Int. J. Syst. Evol. Microbiol.">
        <title>The Global Catalogue of Microorganisms (GCM) 10K type strain sequencing project: providing services to taxonomists for standard genome sequencing and annotation.</title>
        <authorList>
            <consortium name="The Broad Institute Genomics Platform"/>
            <consortium name="The Broad Institute Genome Sequencing Center for Infectious Disease"/>
            <person name="Wu L."/>
            <person name="Ma J."/>
        </authorList>
    </citation>
    <scope>NUCLEOTIDE SEQUENCE [LARGE SCALE GENOMIC DNA]</scope>
    <source>
        <strain evidence="6">KACC 14058</strain>
    </source>
</reference>
<comment type="similarity">
    <text evidence="4">Belongs to the FliW family.</text>
</comment>
<dbReference type="Proteomes" id="UP001595880">
    <property type="component" value="Unassembled WGS sequence"/>
</dbReference>
<dbReference type="InterPro" id="IPR003775">
    <property type="entry name" value="Flagellar_assembly_factor_FliW"/>
</dbReference>
<dbReference type="EMBL" id="JBHSDV010000001">
    <property type="protein sequence ID" value="MFC4387024.1"/>
    <property type="molecule type" value="Genomic_DNA"/>
</dbReference>